<feature type="domain" description="Endonuclease/exonuclease/phosphatase" evidence="3">
    <location>
        <begin position="395"/>
        <end position="504"/>
    </location>
</feature>
<gene>
    <name evidence="4" type="primary">pol_1922</name>
    <name evidence="4" type="ORF">TNCT_62521</name>
</gene>
<dbReference type="InterPro" id="IPR036691">
    <property type="entry name" value="Endo/exonu/phosph_ase_sf"/>
</dbReference>
<reference evidence="4" key="1">
    <citation type="submission" date="2020-07" db="EMBL/GenBank/DDBJ databases">
        <title>Multicomponent nature underlies the extraordinary mechanical properties of spider dragline silk.</title>
        <authorList>
            <person name="Kono N."/>
            <person name="Nakamura H."/>
            <person name="Mori M."/>
            <person name="Yoshida Y."/>
            <person name="Ohtoshi R."/>
            <person name="Malay A.D."/>
            <person name="Moran D.A.P."/>
            <person name="Tomita M."/>
            <person name="Numata K."/>
            <person name="Arakawa K."/>
        </authorList>
    </citation>
    <scope>NUCLEOTIDE SEQUENCE</scope>
</reference>
<feature type="region of interest" description="Disordered" evidence="1">
    <location>
        <begin position="246"/>
        <end position="310"/>
    </location>
</feature>
<dbReference type="InterPro" id="IPR005135">
    <property type="entry name" value="Endo/exonuclease/phosphatase"/>
</dbReference>
<evidence type="ECO:0000313" key="5">
    <source>
        <dbReference type="Proteomes" id="UP000887116"/>
    </source>
</evidence>
<dbReference type="Gene3D" id="3.60.10.10">
    <property type="entry name" value="Endonuclease/exonuclease/phosphatase"/>
    <property type="match status" value="1"/>
</dbReference>
<keyword evidence="4" id="KW-0548">Nucleotidyltransferase</keyword>
<dbReference type="Proteomes" id="UP000887116">
    <property type="component" value="Unassembled WGS sequence"/>
</dbReference>
<feature type="domain" description="Pre-C2HC" evidence="2">
    <location>
        <begin position="113"/>
        <end position="176"/>
    </location>
</feature>
<dbReference type="EMBL" id="BMAO01020781">
    <property type="protein sequence ID" value="GFQ69823.1"/>
    <property type="molecule type" value="Genomic_DNA"/>
</dbReference>
<feature type="region of interest" description="Disordered" evidence="1">
    <location>
        <begin position="1"/>
        <end position="21"/>
    </location>
</feature>
<dbReference type="Pfam" id="PF14529">
    <property type="entry name" value="Exo_endo_phos_2"/>
    <property type="match status" value="1"/>
</dbReference>
<evidence type="ECO:0000256" key="1">
    <source>
        <dbReference type="SAM" id="MobiDB-lite"/>
    </source>
</evidence>
<dbReference type="Pfam" id="PF07530">
    <property type="entry name" value="PRE_C2HC"/>
    <property type="match status" value="1"/>
</dbReference>
<sequence length="835" mass="94301">MDTTDPIEGTSTKVVHPGSTAPQKKFPVPPITIDNVSNQAALLKHLQQITKLKLEAKLIGTKFRIFPQTPYAYTLIRRYISENNLEGYTYTLPEDKKLRAVIRGLPIDMTPMEIISDLDKQRFRVDECHNMANRKTGAPMPLIMISMERMEFHKSIFRSVTVFGYVKVIVEILRKKYGPPQCFRCQGFFHSSKFSTRTPRCVKCAGNHLAKACEKLFGDKPKCCLCGGEHPANFLGCPKNPKPRIDAEKEKKRQQRAALTNPEPPKVNFWEQRTQTATQRQQPNSTSQPGPSTAPPPPSNPVNNQNSHSDLFEQHKNPAVQDTFDLLEQFITIATTIPSKVGRLRAIRNLTDRTFRGGGTAILIKRTIPHHEIKINNPSFETLAIKNERPNNKTITVISAYRPPRKPLLPQDLHQLFRNQDYVLVAGDLNPKHASWSPYAQQSVAGHTIRRFCESTGFSLSAPLEPTHFHKSLHNTVIDMAISKGMTITEVSSIPELSSDHNPILFEVSLDNFTSPALSTYAFPNWSKFQTILTSTLPGNPKISNTDDIDNSIQNFNTTFKNAFNNSSTFKSINKPLSWIPSVIREKIKIKNRLRKDWQDTKYPPYKTQLNKLQKEIKNELKNFHSAQWDKKLAEASPDDDSLYKIVKYHSNKNNTLHIPPIVGLMGLHYSTKDKVNLFADYLESSFQENTEPYDDFIERVEEKVDNFMHRNSRHHTAPLTSPQEQLNDSRVPTATSATKPKKLRKTKRATGSPTPGGQGKKQRSEQLFPPPTSTLSEVETSAMEENDSEDDSVLQITQKEPTSTAVPGVSDAAVKGDDPSNLDEGEFILAPYMK</sequence>
<proteinExistence type="predicted"/>
<dbReference type="OrthoDB" id="8123891at2759"/>
<evidence type="ECO:0000313" key="4">
    <source>
        <dbReference type="EMBL" id="GFQ69823.1"/>
    </source>
</evidence>
<keyword evidence="5" id="KW-1185">Reference proteome</keyword>
<dbReference type="SUPFAM" id="SSF56219">
    <property type="entry name" value="DNase I-like"/>
    <property type="match status" value="1"/>
</dbReference>
<comment type="caution">
    <text evidence="4">The sequence shown here is derived from an EMBL/GenBank/DDBJ whole genome shotgun (WGS) entry which is preliminary data.</text>
</comment>
<feature type="compositionally biased region" description="Acidic residues" evidence="1">
    <location>
        <begin position="783"/>
        <end position="793"/>
    </location>
</feature>
<feature type="compositionally biased region" description="Polar residues" evidence="1">
    <location>
        <begin position="719"/>
        <end position="739"/>
    </location>
</feature>
<feature type="compositionally biased region" description="Polar residues" evidence="1">
    <location>
        <begin position="1"/>
        <end position="13"/>
    </location>
</feature>
<dbReference type="InterPro" id="IPR006579">
    <property type="entry name" value="Pre_C2HC_dom"/>
</dbReference>
<feature type="region of interest" description="Disordered" evidence="1">
    <location>
        <begin position="714"/>
        <end position="835"/>
    </location>
</feature>
<dbReference type="AlphaFoldDB" id="A0A8X6FY45"/>
<feature type="compositionally biased region" description="Polar residues" evidence="1">
    <location>
        <begin position="795"/>
        <end position="806"/>
    </location>
</feature>
<evidence type="ECO:0000259" key="2">
    <source>
        <dbReference type="Pfam" id="PF07530"/>
    </source>
</evidence>
<feature type="compositionally biased region" description="Low complexity" evidence="1">
    <location>
        <begin position="272"/>
        <end position="291"/>
    </location>
</feature>
<keyword evidence="4" id="KW-0695">RNA-directed DNA polymerase</keyword>
<accession>A0A8X6FY45</accession>
<evidence type="ECO:0000259" key="3">
    <source>
        <dbReference type="Pfam" id="PF14529"/>
    </source>
</evidence>
<protein>
    <submittedName>
        <fullName evidence="4">RNA-directed DNA polymerase from mobile element jockey</fullName>
    </submittedName>
</protein>
<feature type="compositionally biased region" description="Basic residues" evidence="1">
    <location>
        <begin position="740"/>
        <end position="749"/>
    </location>
</feature>
<dbReference type="GO" id="GO:0003964">
    <property type="term" value="F:RNA-directed DNA polymerase activity"/>
    <property type="evidence" value="ECO:0007669"/>
    <property type="project" value="UniProtKB-KW"/>
</dbReference>
<dbReference type="PANTHER" id="PTHR33273:SF2">
    <property type="entry name" value="ENDONUCLEASE_EXONUCLEASE_PHOSPHATASE DOMAIN-CONTAINING PROTEIN"/>
    <property type="match status" value="1"/>
</dbReference>
<name>A0A8X6FY45_TRICU</name>
<dbReference type="PANTHER" id="PTHR33273">
    <property type="entry name" value="DOMAIN-CONTAINING PROTEIN, PUTATIVE-RELATED"/>
    <property type="match status" value="1"/>
</dbReference>
<organism evidence="4 5">
    <name type="scientific">Trichonephila clavata</name>
    <name type="common">Joro spider</name>
    <name type="synonym">Nephila clavata</name>
    <dbReference type="NCBI Taxonomy" id="2740835"/>
    <lineage>
        <taxon>Eukaryota</taxon>
        <taxon>Metazoa</taxon>
        <taxon>Ecdysozoa</taxon>
        <taxon>Arthropoda</taxon>
        <taxon>Chelicerata</taxon>
        <taxon>Arachnida</taxon>
        <taxon>Araneae</taxon>
        <taxon>Araneomorphae</taxon>
        <taxon>Entelegynae</taxon>
        <taxon>Araneoidea</taxon>
        <taxon>Nephilidae</taxon>
        <taxon>Trichonephila</taxon>
    </lineage>
</organism>
<keyword evidence="4" id="KW-0808">Transferase</keyword>